<keyword evidence="1" id="KW-0805">Transcription regulation</keyword>
<dbReference type="InterPro" id="IPR028082">
    <property type="entry name" value="Peripla_BP_I"/>
</dbReference>
<dbReference type="CDD" id="cd01392">
    <property type="entry name" value="HTH_LacI"/>
    <property type="match status" value="1"/>
</dbReference>
<dbReference type="PANTHER" id="PTHR30146">
    <property type="entry name" value="LACI-RELATED TRANSCRIPTIONAL REPRESSOR"/>
    <property type="match status" value="1"/>
</dbReference>
<dbReference type="Gene3D" id="1.10.260.40">
    <property type="entry name" value="lambda repressor-like DNA-binding domains"/>
    <property type="match status" value="1"/>
</dbReference>
<evidence type="ECO:0000313" key="7">
    <source>
        <dbReference type="Proteomes" id="UP001223886"/>
    </source>
</evidence>
<organism evidence="6 7">
    <name type="scientific">Thermoanaerobacter pentosaceus</name>
    <dbReference type="NCBI Taxonomy" id="694059"/>
    <lineage>
        <taxon>Bacteria</taxon>
        <taxon>Bacillati</taxon>
        <taxon>Bacillota</taxon>
        <taxon>Clostridia</taxon>
        <taxon>Thermoanaerobacterales</taxon>
        <taxon>Thermoanaerobacteraceae</taxon>
        <taxon>Thermoanaerobacter</taxon>
    </lineage>
</organism>
<reference evidence="6 7" key="1">
    <citation type="submission" date="2023-07" db="EMBL/GenBank/DDBJ databases">
        <title>Genomic Encyclopedia of Type Strains, Phase IV (KMG-IV): sequencing the most valuable type-strain genomes for metagenomic binning, comparative biology and taxonomic classification.</title>
        <authorList>
            <person name="Goeker M."/>
        </authorList>
    </citation>
    <scope>NUCLEOTIDE SEQUENCE [LARGE SCALE GENOMIC DNA]</scope>
    <source>
        <strain evidence="6 7">DSM 25963</strain>
    </source>
</reference>
<evidence type="ECO:0000256" key="2">
    <source>
        <dbReference type="ARBA" id="ARBA00023125"/>
    </source>
</evidence>
<feature type="domain" description="HTH lacI-type" evidence="4">
    <location>
        <begin position="3"/>
        <end position="57"/>
    </location>
</feature>
<dbReference type="EMBL" id="JAURUP010000032">
    <property type="protein sequence ID" value="MDP9751765.1"/>
    <property type="molecule type" value="Genomic_DNA"/>
</dbReference>
<dbReference type="SUPFAM" id="SSF47413">
    <property type="entry name" value="lambda repressor-like DNA-binding domains"/>
    <property type="match status" value="1"/>
</dbReference>
<proteinExistence type="predicted"/>
<dbReference type="InterPro" id="IPR046335">
    <property type="entry name" value="LacI/GalR-like_sensor"/>
</dbReference>
<keyword evidence="7" id="KW-1185">Reference proteome</keyword>
<dbReference type="Pfam" id="PF13377">
    <property type="entry name" value="Peripla_BP_3"/>
    <property type="match status" value="1"/>
</dbReference>
<accession>A0ABT9M7A4</accession>
<dbReference type="PROSITE" id="PS00356">
    <property type="entry name" value="HTH_LACI_1"/>
    <property type="match status" value="1"/>
</dbReference>
<keyword evidence="2 6" id="KW-0238">DNA-binding</keyword>
<dbReference type="PROSITE" id="PS50943">
    <property type="entry name" value="HTH_CROC1"/>
    <property type="match status" value="1"/>
</dbReference>
<dbReference type="InterPro" id="IPR000843">
    <property type="entry name" value="HTH_LacI"/>
</dbReference>
<dbReference type="PANTHER" id="PTHR30146:SF109">
    <property type="entry name" value="HTH-TYPE TRANSCRIPTIONAL REGULATOR GALS"/>
    <property type="match status" value="1"/>
</dbReference>
<dbReference type="InterPro" id="IPR010982">
    <property type="entry name" value="Lambda_DNA-bd_dom_sf"/>
</dbReference>
<protein>
    <submittedName>
        <fullName evidence="6">DNA-binding LacI/PurR family transcriptional regulator</fullName>
    </submittedName>
</protein>
<dbReference type="SUPFAM" id="SSF53822">
    <property type="entry name" value="Periplasmic binding protein-like I"/>
    <property type="match status" value="1"/>
</dbReference>
<sequence length="343" mass="38013">MSVTIKDVANAAGVSPSTVSRVINKKGVISKETEEKIYAVMKELNYVPNKTARSFASGSTMAIALVIDVTDVRAYSNNYFNNSVFGIETVAHQNGFDLIITNGRRNGIENFVEKTVLSKKVDGIILPETMAKTDFLRKLDEIDFPYVILGQPPVSHQWCNWVDINNVQGGQIAVEHLLDKGYGKIAFLSSGEKEVFNRNRIKGYQEALIKHQIPVFPDYIRHCESSLENGLTTAKEMLTGENPPDAFICSDYYLGIGVKRAVAEMGLSIPFDIGLIFFDNSPVAELVEPSITTVDIDTFGLGQQAASILINKIKDKKLNGRQTLIGTNIIERESTQRLRRSMS</sequence>
<evidence type="ECO:0000313" key="6">
    <source>
        <dbReference type="EMBL" id="MDP9751765.1"/>
    </source>
</evidence>
<gene>
    <name evidence="6" type="ORF">J2S24_002283</name>
</gene>
<evidence type="ECO:0000256" key="3">
    <source>
        <dbReference type="ARBA" id="ARBA00023163"/>
    </source>
</evidence>
<feature type="domain" description="HTH cro/C1-type" evidence="5">
    <location>
        <begin position="4"/>
        <end position="47"/>
    </location>
</feature>
<dbReference type="RefSeq" id="WP_307681525.1">
    <property type="nucleotide sequence ID" value="NZ_JAURUP010000032.1"/>
</dbReference>
<dbReference type="Proteomes" id="UP001223886">
    <property type="component" value="Unassembled WGS sequence"/>
</dbReference>
<keyword evidence="3" id="KW-0804">Transcription</keyword>
<dbReference type="Gene3D" id="3.40.50.2300">
    <property type="match status" value="2"/>
</dbReference>
<evidence type="ECO:0000256" key="1">
    <source>
        <dbReference type="ARBA" id="ARBA00023015"/>
    </source>
</evidence>
<evidence type="ECO:0000259" key="4">
    <source>
        <dbReference type="PROSITE" id="PS50932"/>
    </source>
</evidence>
<dbReference type="InterPro" id="IPR001387">
    <property type="entry name" value="Cro/C1-type_HTH"/>
</dbReference>
<name>A0ABT9M7A4_9THEO</name>
<comment type="caution">
    <text evidence="6">The sequence shown here is derived from an EMBL/GenBank/DDBJ whole genome shotgun (WGS) entry which is preliminary data.</text>
</comment>
<dbReference type="PROSITE" id="PS50932">
    <property type="entry name" value="HTH_LACI_2"/>
    <property type="match status" value="1"/>
</dbReference>
<evidence type="ECO:0000259" key="5">
    <source>
        <dbReference type="PROSITE" id="PS50943"/>
    </source>
</evidence>
<dbReference type="GO" id="GO:0003677">
    <property type="term" value="F:DNA binding"/>
    <property type="evidence" value="ECO:0007669"/>
    <property type="project" value="UniProtKB-KW"/>
</dbReference>
<dbReference type="SMART" id="SM00354">
    <property type="entry name" value="HTH_LACI"/>
    <property type="match status" value="1"/>
</dbReference>
<dbReference type="PRINTS" id="PR00036">
    <property type="entry name" value="HTHLACI"/>
</dbReference>
<dbReference type="Pfam" id="PF00356">
    <property type="entry name" value="LacI"/>
    <property type="match status" value="1"/>
</dbReference>